<reference evidence="1 2" key="1">
    <citation type="submission" date="2020-08" db="EMBL/GenBank/DDBJ databases">
        <title>Sequencing the genomes of 1000 actinobacteria strains.</title>
        <authorList>
            <person name="Klenk H.-P."/>
        </authorList>
    </citation>
    <scope>NUCLEOTIDE SEQUENCE [LARGE SCALE GENOMIC DNA]</scope>
    <source>
        <strain evidence="1 2">DSM 44551</strain>
    </source>
</reference>
<accession>A0A7W8VFN2</accession>
<dbReference type="RefSeq" id="WP_376769078.1">
    <property type="nucleotide sequence ID" value="NZ_BAAAJD010000033.1"/>
</dbReference>
<dbReference type="EMBL" id="JACHDB010000001">
    <property type="protein sequence ID" value="MBB5434139.1"/>
    <property type="molecule type" value="Genomic_DNA"/>
</dbReference>
<comment type="caution">
    <text evidence="1">The sequence shown here is derived from an EMBL/GenBank/DDBJ whole genome shotgun (WGS) entry which is preliminary data.</text>
</comment>
<dbReference type="Gene3D" id="3.20.20.100">
    <property type="entry name" value="NADP-dependent oxidoreductase domain"/>
    <property type="match status" value="1"/>
</dbReference>
<gene>
    <name evidence="1" type="ORF">HDA36_004223</name>
</gene>
<name>A0A7W8VFN2_9ACTN</name>
<sequence length="54" mass="6159">MDADTEAEDAMRYRMFGNSGLRVSEVHLGAMGFGWTDRDEVRRMVDLYTEANGQ</sequence>
<organism evidence="1 2">
    <name type="scientific">Nocardiopsis composta</name>
    <dbReference type="NCBI Taxonomy" id="157465"/>
    <lineage>
        <taxon>Bacteria</taxon>
        <taxon>Bacillati</taxon>
        <taxon>Actinomycetota</taxon>
        <taxon>Actinomycetes</taxon>
        <taxon>Streptosporangiales</taxon>
        <taxon>Nocardiopsidaceae</taxon>
        <taxon>Nocardiopsis</taxon>
    </lineage>
</organism>
<keyword evidence="2" id="KW-1185">Reference proteome</keyword>
<dbReference type="SUPFAM" id="SSF51430">
    <property type="entry name" value="NAD(P)-linked oxidoreductase"/>
    <property type="match status" value="1"/>
</dbReference>
<evidence type="ECO:0000313" key="2">
    <source>
        <dbReference type="Proteomes" id="UP000572635"/>
    </source>
</evidence>
<dbReference type="InterPro" id="IPR036812">
    <property type="entry name" value="NAD(P)_OxRdtase_dom_sf"/>
</dbReference>
<dbReference type="Proteomes" id="UP000572635">
    <property type="component" value="Unassembled WGS sequence"/>
</dbReference>
<dbReference type="AlphaFoldDB" id="A0A7W8VFN2"/>
<protein>
    <submittedName>
        <fullName evidence="1">Aryl-alcohol dehydrogenase-like predicted oxidoreductase</fullName>
    </submittedName>
</protein>
<proteinExistence type="predicted"/>
<evidence type="ECO:0000313" key="1">
    <source>
        <dbReference type="EMBL" id="MBB5434139.1"/>
    </source>
</evidence>